<sequence>MFTSMESEGDEEISRNRFLRLSSLSLTILSAVFFFGAIYLLRSAKSYPTHFMRRRHSIIFSTGNIQVINKTFYEHFEYKSSQISIFDSYFYYCRQNSLKYEGGDGGAIFITAITSIIENCIFRGNFASHNGGALYIKSVSSSLLKNTIFDHNLAGHFSGGVFCFNVFSFLVENSNFSFNAAQKVSSLSISYCPRVNTNNLIFFKNDALDYGTMLIENSIFSDVASLFSQNSAGITTSIKLNGNTKCDFTKIKFFDQANYSMTATPTDEAVLHECFLTRDSKLEFNENEGKIEISGFTISQQIKFNYNSLPPIPTYHEISNITIIPTTELQDNLPLGIESKISPSSPQWKVMMIILYTFAIVLLAHAVKQYISVQNKASTHQNEFDYPQIFSFENEIDGRKFENI</sequence>
<dbReference type="SUPFAM" id="SSF51126">
    <property type="entry name" value="Pectin lyase-like"/>
    <property type="match status" value="1"/>
</dbReference>
<keyword evidence="3" id="KW-1185">Reference proteome</keyword>
<keyword evidence="1" id="KW-1133">Transmembrane helix</keyword>
<feature type="transmembrane region" description="Helical" evidence="1">
    <location>
        <begin position="21"/>
        <end position="41"/>
    </location>
</feature>
<proteinExistence type="predicted"/>
<keyword evidence="1" id="KW-0472">Membrane</keyword>
<dbReference type="InterPro" id="IPR011050">
    <property type="entry name" value="Pectin_lyase_fold/virulence"/>
</dbReference>
<dbReference type="RefSeq" id="XP_068360418.1">
    <property type="nucleotide sequence ID" value="XM_068503859.1"/>
</dbReference>
<reference evidence="2" key="1">
    <citation type="submission" date="2016-10" db="EMBL/GenBank/DDBJ databases">
        <authorList>
            <person name="Benchimol M."/>
            <person name="Almeida L.G."/>
            <person name="Vasconcelos A.T."/>
            <person name="Perreira-Neves A."/>
            <person name="Rosa I.A."/>
            <person name="Tasca T."/>
            <person name="Bogo M.R."/>
            <person name="de Souza W."/>
        </authorList>
    </citation>
    <scope>NUCLEOTIDE SEQUENCE [LARGE SCALE GENOMIC DNA]</scope>
    <source>
        <strain evidence="2">K</strain>
    </source>
</reference>
<gene>
    <name evidence="2" type="ORF">TRFO_24622</name>
</gene>
<protein>
    <recommendedName>
        <fullName evidence="4">Right handed beta helix domain-containing protein</fullName>
    </recommendedName>
</protein>
<dbReference type="OrthoDB" id="296301at2759"/>
<organism evidence="2 3">
    <name type="scientific">Tritrichomonas foetus</name>
    <dbReference type="NCBI Taxonomy" id="1144522"/>
    <lineage>
        <taxon>Eukaryota</taxon>
        <taxon>Metamonada</taxon>
        <taxon>Parabasalia</taxon>
        <taxon>Tritrichomonadida</taxon>
        <taxon>Tritrichomonadidae</taxon>
        <taxon>Tritrichomonas</taxon>
    </lineage>
</organism>
<name>A0A1J4K8J0_9EUKA</name>
<evidence type="ECO:0000313" key="2">
    <source>
        <dbReference type="EMBL" id="OHT07282.1"/>
    </source>
</evidence>
<keyword evidence="1" id="KW-0812">Transmembrane</keyword>
<dbReference type="Proteomes" id="UP000179807">
    <property type="component" value="Unassembled WGS sequence"/>
</dbReference>
<evidence type="ECO:0000313" key="3">
    <source>
        <dbReference type="Proteomes" id="UP000179807"/>
    </source>
</evidence>
<dbReference type="VEuPathDB" id="TrichDB:TRFO_24622"/>
<evidence type="ECO:0008006" key="4">
    <source>
        <dbReference type="Google" id="ProtNLM"/>
    </source>
</evidence>
<dbReference type="EMBL" id="MLAK01000702">
    <property type="protein sequence ID" value="OHT07282.1"/>
    <property type="molecule type" value="Genomic_DNA"/>
</dbReference>
<dbReference type="GeneID" id="94838563"/>
<dbReference type="AlphaFoldDB" id="A0A1J4K8J0"/>
<comment type="caution">
    <text evidence="2">The sequence shown here is derived from an EMBL/GenBank/DDBJ whole genome shotgun (WGS) entry which is preliminary data.</text>
</comment>
<evidence type="ECO:0000256" key="1">
    <source>
        <dbReference type="SAM" id="Phobius"/>
    </source>
</evidence>
<feature type="transmembrane region" description="Helical" evidence="1">
    <location>
        <begin position="348"/>
        <end position="367"/>
    </location>
</feature>
<accession>A0A1J4K8J0</accession>